<dbReference type="Proteomes" id="UP000032025">
    <property type="component" value="Unassembled WGS sequence"/>
</dbReference>
<feature type="compositionally biased region" description="Basic and acidic residues" evidence="1">
    <location>
        <begin position="94"/>
        <end position="106"/>
    </location>
</feature>
<feature type="region of interest" description="Disordered" evidence="1">
    <location>
        <begin position="1"/>
        <end position="106"/>
    </location>
</feature>
<dbReference type="GeneID" id="78528140"/>
<accession>A0A0C9M5G1</accession>
<evidence type="ECO:0000313" key="2">
    <source>
        <dbReference type="EMBL" id="GAN15490.1"/>
    </source>
</evidence>
<comment type="caution">
    <text evidence="2">The sequence shown here is derived from an EMBL/GenBank/DDBJ whole genome shotgun (WGS) entry which is preliminary data.</text>
</comment>
<name>A0A0C9M5G1_SPHPI</name>
<evidence type="ECO:0000256" key="1">
    <source>
        <dbReference type="SAM" id="MobiDB-lite"/>
    </source>
</evidence>
<evidence type="ECO:0000313" key="3">
    <source>
        <dbReference type="Proteomes" id="UP000032025"/>
    </source>
</evidence>
<dbReference type="EMBL" id="BBJS01000058">
    <property type="protein sequence ID" value="GAN15490.1"/>
    <property type="molecule type" value="Genomic_DNA"/>
</dbReference>
<gene>
    <name evidence="2" type="ORF">SP6_58_00450</name>
</gene>
<dbReference type="RefSeq" id="WP_007406975.1">
    <property type="nucleotide sequence ID" value="NZ_BBJS01000058.1"/>
</dbReference>
<organism evidence="2 3">
    <name type="scientific">Sphingomonas paucimobilis NBRC 13935</name>
    <dbReference type="NCBI Taxonomy" id="1219050"/>
    <lineage>
        <taxon>Bacteria</taxon>
        <taxon>Pseudomonadati</taxon>
        <taxon>Pseudomonadota</taxon>
        <taxon>Alphaproteobacteria</taxon>
        <taxon>Sphingomonadales</taxon>
        <taxon>Sphingomonadaceae</taxon>
        <taxon>Sphingomonas</taxon>
    </lineage>
</organism>
<dbReference type="AlphaFoldDB" id="A0A0C9M5G1"/>
<feature type="compositionally biased region" description="Basic and acidic residues" evidence="1">
    <location>
        <begin position="47"/>
        <end position="74"/>
    </location>
</feature>
<feature type="compositionally biased region" description="Basic and acidic residues" evidence="1">
    <location>
        <begin position="18"/>
        <end position="40"/>
    </location>
</feature>
<proteinExistence type="predicted"/>
<reference evidence="2 3" key="1">
    <citation type="submission" date="2014-08" db="EMBL/GenBank/DDBJ databases">
        <title>Whole genome shotgun sequence of Sphingomonas paucimobilis NBRC 13935.</title>
        <authorList>
            <person name="Hosoyama A."/>
            <person name="Hashimoto M."/>
            <person name="Hosoyama Y."/>
            <person name="Noguchi M."/>
            <person name="Uohara A."/>
            <person name="Ohji S."/>
            <person name="Katano-Makiyama Y."/>
            <person name="Ichikawa N."/>
            <person name="Kimura A."/>
            <person name="Yamazoe A."/>
            <person name="Fujita N."/>
        </authorList>
    </citation>
    <scope>NUCLEOTIDE SEQUENCE [LARGE SCALE GENOMIC DNA]</scope>
    <source>
        <strain evidence="2 3">NBRC 13935</strain>
    </source>
</reference>
<keyword evidence="3" id="KW-1185">Reference proteome</keyword>
<sequence>MVDDSWGVTPPRGGLRIRTNDSLEERAAARAKARQEREGQRSAIMADRMEARAANRLRETAAREAERAARRDAETAAAARDPHAAAAKRHRTSGRKDVVREQRDTRGYTTLVDEGRIRELAKRGASLAGLASAFGISQQEIETILAATDAE</sequence>
<protein>
    <submittedName>
        <fullName evidence="2">DNA, contig: SP658</fullName>
    </submittedName>
</protein>